<keyword evidence="2" id="KW-1185">Reference proteome</keyword>
<evidence type="ECO:0000313" key="2">
    <source>
        <dbReference type="Proteomes" id="UP000076858"/>
    </source>
</evidence>
<dbReference type="AlphaFoldDB" id="A0A164E5C1"/>
<dbReference type="Proteomes" id="UP000076858">
    <property type="component" value="Unassembled WGS sequence"/>
</dbReference>
<name>A0A164E5C1_9CRUS</name>
<comment type="caution">
    <text evidence="1">The sequence shown here is derived from an EMBL/GenBank/DDBJ whole genome shotgun (WGS) entry which is preliminary data.</text>
</comment>
<organism evidence="1 2">
    <name type="scientific">Daphnia magna</name>
    <dbReference type="NCBI Taxonomy" id="35525"/>
    <lineage>
        <taxon>Eukaryota</taxon>
        <taxon>Metazoa</taxon>
        <taxon>Ecdysozoa</taxon>
        <taxon>Arthropoda</taxon>
        <taxon>Crustacea</taxon>
        <taxon>Branchiopoda</taxon>
        <taxon>Diplostraca</taxon>
        <taxon>Cladocera</taxon>
        <taxon>Anomopoda</taxon>
        <taxon>Daphniidae</taxon>
        <taxon>Daphnia</taxon>
    </lineage>
</organism>
<sequence>MFGRGTGILMIVPWSLTLAAFLLDAPTSAIATLGPLTYERIKQ</sequence>
<protein>
    <submittedName>
        <fullName evidence="1">Uncharacterized protein</fullName>
    </submittedName>
</protein>
<proteinExistence type="predicted"/>
<gene>
    <name evidence="1" type="ORF">APZ42_009212</name>
</gene>
<accession>A0A164E5C1</accession>
<reference evidence="1 2" key="1">
    <citation type="submission" date="2016-03" db="EMBL/GenBank/DDBJ databases">
        <title>EvidentialGene: Evidence-directed Construction of Genes on Genomes.</title>
        <authorList>
            <person name="Gilbert D.G."/>
            <person name="Choi J.-H."/>
            <person name="Mockaitis K."/>
            <person name="Colbourne J."/>
            <person name="Pfrender M."/>
        </authorList>
    </citation>
    <scope>NUCLEOTIDE SEQUENCE [LARGE SCALE GENOMIC DNA]</scope>
    <source>
        <strain evidence="1 2">Xinb3</strain>
        <tissue evidence="1">Complete organism</tissue>
    </source>
</reference>
<dbReference type="EMBL" id="LRGB01024914">
    <property type="protein sequence ID" value="KZR96443.1"/>
    <property type="molecule type" value="Genomic_DNA"/>
</dbReference>
<evidence type="ECO:0000313" key="1">
    <source>
        <dbReference type="EMBL" id="KZR96443.1"/>
    </source>
</evidence>